<feature type="transmembrane region" description="Helical" evidence="2">
    <location>
        <begin position="46"/>
        <end position="63"/>
    </location>
</feature>
<keyword evidence="4" id="KW-1185">Reference proteome</keyword>
<feature type="region of interest" description="Disordered" evidence="1">
    <location>
        <begin position="1"/>
        <end position="39"/>
    </location>
</feature>
<dbReference type="EMBL" id="JAYMYR010000008">
    <property type="protein sequence ID" value="KAK7347604.1"/>
    <property type="molecule type" value="Genomic_DNA"/>
</dbReference>
<keyword evidence="2" id="KW-1133">Transmembrane helix</keyword>
<comment type="caution">
    <text evidence="3">The sequence shown here is derived from an EMBL/GenBank/DDBJ whole genome shotgun (WGS) entry which is preliminary data.</text>
</comment>
<feature type="compositionally biased region" description="Basic and acidic residues" evidence="1">
    <location>
        <begin position="1"/>
        <end position="15"/>
    </location>
</feature>
<dbReference type="Proteomes" id="UP001374584">
    <property type="component" value="Unassembled WGS sequence"/>
</dbReference>
<organism evidence="3 4">
    <name type="scientific">Phaseolus coccineus</name>
    <name type="common">Scarlet runner bean</name>
    <name type="synonym">Phaseolus multiflorus</name>
    <dbReference type="NCBI Taxonomy" id="3886"/>
    <lineage>
        <taxon>Eukaryota</taxon>
        <taxon>Viridiplantae</taxon>
        <taxon>Streptophyta</taxon>
        <taxon>Embryophyta</taxon>
        <taxon>Tracheophyta</taxon>
        <taxon>Spermatophyta</taxon>
        <taxon>Magnoliopsida</taxon>
        <taxon>eudicotyledons</taxon>
        <taxon>Gunneridae</taxon>
        <taxon>Pentapetalae</taxon>
        <taxon>rosids</taxon>
        <taxon>fabids</taxon>
        <taxon>Fabales</taxon>
        <taxon>Fabaceae</taxon>
        <taxon>Papilionoideae</taxon>
        <taxon>50 kb inversion clade</taxon>
        <taxon>NPAAA clade</taxon>
        <taxon>indigoferoid/millettioid clade</taxon>
        <taxon>Phaseoleae</taxon>
        <taxon>Phaseolus</taxon>
    </lineage>
</organism>
<reference evidence="3 4" key="1">
    <citation type="submission" date="2024-01" db="EMBL/GenBank/DDBJ databases">
        <title>The genomes of 5 underutilized Papilionoideae crops provide insights into root nodulation and disease resistanc.</title>
        <authorList>
            <person name="Jiang F."/>
        </authorList>
    </citation>
    <scope>NUCLEOTIDE SEQUENCE [LARGE SCALE GENOMIC DNA]</scope>
    <source>
        <strain evidence="3">JINMINGXINNONG_FW02</strain>
        <tissue evidence="3">Leaves</tissue>
    </source>
</reference>
<evidence type="ECO:0000256" key="2">
    <source>
        <dbReference type="SAM" id="Phobius"/>
    </source>
</evidence>
<name>A0AAN9M7H4_PHACN</name>
<evidence type="ECO:0000313" key="3">
    <source>
        <dbReference type="EMBL" id="KAK7347604.1"/>
    </source>
</evidence>
<evidence type="ECO:0000313" key="4">
    <source>
        <dbReference type="Proteomes" id="UP001374584"/>
    </source>
</evidence>
<accession>A0AAN9M7H4</accession>
<evidence type="ECO:0008006" key="5">
    <source>
        <dbReference type="Google" id="ProtNLM"/>
    </source>
</evidence>
<gene>
    <name evidence="3" type="ORF">VNO80_22140</name>
</gene>
<keyword evidence="2" id="KW-0472">Membrane</keyword>
<sequence>MEKGKIKMAKAEAVKESSSSSSSATQQHSTDVLHQRGKMPRCPMKMAIGGFAAISVLGYFILYSNKKPEASALDVAKVASGMSRPENTRPRN</sequence>
<keyword evidence="2" id="KW-0812">Transmembrane</keyword>
<protein>
    <recommendedName>
        <fullName evidence="5">Transmembrane protein</fullName>
    </recommendedName>
</protein>
<evidence type="ECO:0000256" key="1">
    <source>
        <dbReference type="SAM" id="MobiDB-lite"/>
    </source>
</evidence>
<dbReference type="AlphaFoldDB" id="A0AAN9M7H4"/>
<proteinExistence type="predicted"/>